<evidence type="ECO:0000256" key="2">
    <source>
        <dbReference type="ARBA" id="ARBA00022801"/>
    </source>
</evidence>
<dbReference type="NCBIfam" id="TIGR01691">
    <property type="entry name" value="enolase-ppase"/>
    <property type="match status" value="1"/>
</dbReference>
<accession>A0A7S2R1A1</accession>
<dbReference type="PANTHER" id="PTHR20371">
    <property type="entry name" value="ENOLASE-PHOSPHATASE E1"/>
    <property type="match status" value="1"/>
</dbReference>
<keyword evidence="1" id="KW-0028">Amino-acid biosynthesis</keyword>
<organism evidence="4">
    <name type="scientific">Eucampia antarctica</name>
    <dbReference type="NCBI Taxonomy" id="49252"/>
    <lineage>
        <taxon>Eukaryota</taxon>
        <taxon>Sar</taxon>
        <taxon>Stramenopiles</taxon>
        <taxon>Ochrophyta</taxon>
        <taxon>Bacillariophyta</taxon>
        <taxon>Mediophyceae</taxon>
        <taxon>Biddulphiophycidae</taxon>
        <taxon>Hemiaulales</taxon>
        <taxon>Hemiaulaceae</taxon>
        <taxon>Eucampia</taxon>
    </lineage>
</organism>
<dbReference type="GO" id="GO:0000287">
    <property type="term" value="F:magnesium ion binding"/>
    <property type="evidence" value="ECO:0007669"/>
    <property type="project" value="InterPro"/>
</dbReference>
<reference evidence="4" key="1">
    <citation type="submission" date="2021-01" db="EMBL/GenBank/DDBJ databases">
        <authorList>
            <person name="Corre E."/>
            <person name="Pelletier E."/>
            <person name="Niang G."/>
            <person name="Scheremetjew M."/>
            <person name="Finn R."/>
            <person name="Kale V."/>
            <person name="Holt S."/>
            <person name="Cochrane G."/>
            <person name="Meng A."/>
            <person name="Brown T."/>
            <person name="Cohen L."/>
        </authorList>
    </citation>
    <scope>NUCLEOTIDE SEQUENCE</scope>
    <source>
        <strain evidence="4">CCMP1452</strain>
    </source>
</reference>
<proteinExistence type="predicted"/>
<evidence type="ECO:0000313" key="4">
    <source>
        <dbReference type="EMBL" id="CAD9657939.1"/>
    </source>
</evidence>
<dbReference type="EMBL" id="HBHI01003445">
    <property type="protein sequence ID" value="CAD9657939.1"/>
    <property type="molecule type" value="Transcribed_RNA"/>
</dbReference>
<dbReference type="Gene3D" id="1.10.720.60">
    <property type="match status" value="1"/>
</dbReference>
<dbReference type="SUPFAM" id="SSF56784">
    <property type="entry name" value="HAD-like"/>
    <property type="match status" value="1"/>
</dbReference>
<dbReference type="SFLD" id="SFLDG01129">
    <property type="entry name" value="C1.5:_HAD__Beta-PGM__Phosphata"/>
    <property type="match status" value="1"/>
</dbReference>
<dbReference type="InterPro" id="IPR006439">
    <property type="entry name" value="HAD-SF_hydro_IA"/>
</dbReference>
<dbReference type="SFLD" id="SFLDG01133">
    <property type="entry name" value="C1.5.4:_Enolase-phosphatase_Li"/>
    <property type="match status" value="1"/>
</dbReference>
<dbReference type="NCBIfam" id="TIGR01509">
    <property type="entry name" value="HAD-SF-IA-v3"/>
    <property type="match status" value="1"/>
</dbReference>
<evidence type="ECO:0000256" key="1">
    <source>
        <dbReference type="ARBA" id="ARBA00022605"/>
    </source>
</evidence>
<gene>
    <name evidence="4" type="ORF">EANT1437_LOCUS1741</name>
</gene>
<dbReference type="InterPro" id="IPR023214">
    <property type="entry name" value="HAD_sf"/>
</dbReference>
<evidence type="ECO:0008006" key="5">
    <source>
        <dbReference type="Google" id="ProtNLM"/>
    </source>
</evidence>
<sequence length="288" mass="31716">MTDETPSKKRKISAASGFNAACDSNNISDLTGSIPLLPKESKVLLLDIEGCTTAISFVKDVLFPYVTSNLETYLQSHKEEWETLAQTLEQDFKKLPESHLAKVHIEAELEKNTTDEQDKIITIYVQGMVQFDVKAPGLKTLQGKMWNSGYASGELKGHVYADFPYMLKWMNNNNVKVNIYSSGSIAAQKLLFSHSTEGDLCPNFDHHFDITTSGGKKDHTSYLSIAKALNVDPSQICFVSDAEAELVAARKAGYGYVVMSVRAGNAPLTSVGREFPIIYSLLQICGSD</sequence>
<dbReference type="SFLD" id="SFLDS00003">
    <property type="entry name" value="Haloacid_Dehalogenase"/>
    <property type="match status" value="1"/>
</dbReference>
<dbReference type="NCBIfam" id="TIGR01549">
    <property type="entry name" value="HAD-SF-IA-v1"/>
    <property type="match status" value="1"/>
</dbReference>
<dbReference type="InterPro" id="IPR036412">
    <property type="entry name" value="HAD-like_sf"/>
</dbReference>
<dbReference type="AlphaFoldDB" id="A0A7S2R1A1"/>
<keyword evidence="2" id="KW-0378">Hydrolase</keyword>
<dbReference type="Pfam" id="PF00702">
    <property type="entry name" value="Hydrolase"/>
    <property type="match status" value="1"/>
</dbReference>
<keyword evidence="3" id="KW-0486">Methionine biosynthesis</keyword>
<dbReference type="Gene3D" id="3.40.50.1000">
    <property type="entry name" value="HAD superfamily/HAD-like"/>
    <property type="match status" value="1"/>
</dbReference>
<dbReference type="GO" id="GO:0019509">
    <property type="term" value="P:L-methionine salvage from methylthioadenosine"/>
    <property type="evidence" value="ECO:0007669"/>
    <property type="project" value="InterPro"/>
</dbReference>
<dbReference type="PANTHER" id="PTHR20371:SF1">
    <property type="entry name" value="ENOLASE-PHOSPHATASE E1"/>
    <property type="match status" value="1"/>
</dbReference>
<dbReference type="GO" id="GO:0043874">
    <property type="term" value="F:acireductone synthase activity"/>
    <property type="evidence" value="ECO:0007669"/>
    <property type="project" value="InterPro"/>
</dbReference>
<protein>
    <recommendedName>
        <fullName evidence="5">Enolase-phosphatase E1</fullName>
    </recommendedName>
</protein>
<dbReference type="InterPro" id="IPR023943">
    <property type="entry name" value="Enolase-ppase_E1"/>
</dbReference>
<name>A0A7S2R1A1_9STRA</name>
<evidence type="ECO:0000256" key="3">
    <source>
        <dbReference type="ARBA" id="ARBA00023167"/>
    </source>
</evidence>